<comment type="similarity">
    <text evidence="2">Belongs to the BCCT transporter (TC 2.A.15) family.</text>
</comment>
<sequence>MAREGYTSVELRRAHTVPASSHSSPPDQSGSSPRQPSAGSSHPRRGTPQQVGQALKRAVNPEPRLHPGLIPGLSVEDTDRKFPTNKTVFVVALTVAVAVVVWAAVAPGSISVVGADMQEWITTHFAWLLGGLMIAVLLFMLIVGYGPTGNIKLGADDSRPDYSTGSWIAMLFAAGLGIGLVFYGPLEPLTHLLDPTPATDAKAGTMAAVLPSMSTTILHQASLAWAIYAFVGGAIAYSSYRRGRLPLISSIFEPVFPNGTHKILGGIIDIFAVLVTLFGTAISLGIGALQIRTGTSLLTGKEIHGNAFLIGAMVLLTGVFIFSAVSGIKRGIRMLSNANMVIVVALAAFALLTGPTLFILDLFPTSIYALFHNFMAMMSISPSQGDSEKEFLTSWTTMYWAWWVSWSPFVGMFIAKISKGRTLRQFTTVVIFVPALISTAWYTIYGGTAMWMNMKGPGLDVKGSGENVMFDLLDNLPLTPITSTVVLIAVVIFFTTAADSATNVVGSMSQSGRALPSTPITIMWGVTLGLIAIFLLLAGGQDALSGLQSIMVTSAFPFVFIVIGIMIAWAKDLRQDPYMIRRTYAREAISRGVHRGIDMYGDDFVFGTSRVPSEQGAGAEFRSDDPSLTDWYVDHRGARTDEEDE</sequence>
<name>A0ABS9HKY6_9CORY</name>
<feature type="transmembrane region" description="Helical" evidence="9">
    <location>
        <begin position="426"/>
        <end position="445"/>
    </location>
</feature>
<evidence type="ECO:0000256" key="5">
    <source>
        <dbReference type="ARBA" id="ARBA00022692"/>
    </source>
</evidence>
<dbReference type="Proteomes" id="UP001200604">
    <property type="component" value="Unassembled WGS sequence"/>
</dbReference>
<protein>
    <submittedName>
        <fullName evidence="10">BCCT family transporter</fullName>
    </submittedName>
</protein>
<feature type="compositionally biased region" description="Low complexity" evidence="8">
    <location>
        <begin position="18"/>
        <end position="37"/>
    </location>
</feature>
<evidence type="ECO:0000256" key="1">
    <source>
        <dbReference type="ARBA" id="ARBA00004651"/>
    </source>
</evidence>
<proteinExistence type="inferred from homology"/>
<dbReference type="InterPro" id="IPR000060">
    <property type="entry name" value="BCCT_transptr"/>
</dbReference>
<organism evidence="10 11">
    <name type="scientific">Corynebacterium parakroppenstedtii</name>
    <dbReference type="NCBI Taxonomy" id="2828363"/>
    <lineage>
        <taxon>Bacteria</taxon>
        <taxon>Bacillati</taxon>
        <taxon>Actinomycetota</taxon>
        <taxon>Actinomycetes</taxon>
        <taxon>Mycobacteriales</taxon>
        <taxon>Corynebacteriaceae</taxon>
        <taxon>Corynebacterium</taxon>
    </lineage>
</organism>
<feature type="transmembrane region" description="Helical" evidence="9">
    <location>
        <begin position="519"/>
        <end position="538"/>
    </location>
</feature>
<evidence type="ECO:0000256" key="8">
    <source>
        <dbReference type="SAM" id="MobiDB-lite"/>
    </source>
</evidence>
<comment type="subcellular location">
    <subcellularLocation>
        <location evidence="1">Cell membrane</location>
        <topology evidence="1">Multi-pass membrane protein</topology>
    </subcellularLocation>
</comment>
<feature type="transmembrane region" description="Helical" evidence="9">
    <location>
        <begin position="478"/>
        <end position="498"/>
    </location>
</feature>
<feature type="transmembrane region" description="Helical" evidence="9">
    <location>
        <begin position="125"/>
        <end position="146"/>
    </location>
</feature>
<dbReference type="PANTHER" id="PTHR30047:SF7">
    <property type="entry name" value="HIGH-AFFINITY CHOLINE TRANSPORT PROTEIN"/>
    <property type="match status" value="1"/>
</dbReference>
<dbReference type="Pfam" id="PF02028">
    <property type="entry name" value="BCCT"/>
    <property type="match status" value="1"/>
</dbReference>
<evidence type="ECO:0000256" key="3">
    <source>
        <dbReference type="ARBA" id="ARBA00022448"/>
    </source>
</evidence>
<feature type="region of interest" description="Disordered" evidence="8">
    <location>
        <begin position="614"/>
        <end position="645"/>
    </location>
</feature>
<evidence type="ECO:0000256" key="7">
    <source>
        <dbReference type="ARBA" id="ARBA00023136"/>
    </source>
</evidence>
<evidence type="ECO:0000256" key="6">
    <source>
        <dbReference type="ARBA" id="ARBA00022989"/>
    </source>
</evidence>
<dbReference type="EMBL" id="JAKJKU010000004">
    <property type="protein sequence ID" value="MCF6774464.1"/>
    <property type="molecule type" value="Genomic_DNA"/>
</dbReference>
<feature type="transmembrane region" description="Helical" evidence="9">
    <location>
        <begin position="550"/>
        <end position="570"/>
    </location>
</feature>
<feature type="region of interest" description="Disordered" evidence="8">
    <location>
        <begin position="1"/>
        <end position="72"/>
    </location>
</feature>
<keyword evidence="6 9" id="KW-1133">Transmembrane helix</keyword>
<evidence type="ECO:0000256" key="2">
    <source>
        <dbReference type="ARBA" id="ARBA00005658"/>
    </source>
</evidence>
<evidence type="ECO:0000256" key="9">
    <source>
        <dbReference type="SAM" id="Phobius"/>
    </source>
</evidence>
<keyword evidence="11" id="KW-1185">Reference proteome</keyword>
<keyword evidence="4" id="KW-1003">Cell membrane</keyword>
<feature type="transmembrane region" description="Helical" evidence="9">
    <location>
        <begin position="87"/>
        <end position="105"/>
    </location>
</feature>
<feature type="compositionally biased region" description="Basic and acidic residues" evidence="8">
    <location>
        <begin position="632"/>
        <end position="645"/>
    </location>
</feature>
<feature type="transmembrane region" description="Helical" evidence="9">
    <location>
        <begin position="217"/>
        <end position="237"/>
    </location>
</feature>
<reference evidence="10 11" key="1">
    <citation type="submission" date="2022-01" db="EMBL/GenBank/DDBJ databases">
        <title>Identification and Characterization of Corynebacterium sp.</title>
        <authorList>
            <person name="Luo Q."/>
            <person name="Qu P."/>
            <person name="Chen Q."/>
        </authorList>
    </citation>
    <scope>NUCLEOTIDE SEQUENCE [LARGE SCALE GENOMIC DNA]</scope>
    <source>
        <strain evidence="10 11">MC-12</strain>
    </source>
</reference>
<comment type="caution">
    <text evidence="10">The sequence shown here is derived from an EMBL/GenBank/DDBJ whole genome shotgun (WGS) entry which is preliminary data.</text>
</comment>
<feature type="transmembrane region" description="Helical" evidence="9">
    <location>
        <begin position="391"/>
        <end position="414"/>
    </location>
</feature>
<feature type="transmembrane region" description="Helical" evidence="9">
    <location>
        <begin position="340"/>
        <end position="371"/>
    </location>
</feature>
<keyword evidence="5 9" id="KW-0812">Transmembrane</keyword>
<keyword evidence="3" id="KW-0813">Transport</keyword>
<dbReference type="RefSeq" id="WP_236881225.1">
    <property type="nucleotide sequence ID" value="NZ_JAKJKQ010000004.1"/>
</dbReference>
<keyword evidence="7 9" id="KW-0472">Membrane</keyword>
<accession>A0ABS9HKY6</accession>
<feature type="transmembrane region" description="Helical" evidence="9">
    <location>
        <begin position="303"/>
        <end position="328"/>
    </location>
</feature>
<evidence type="ECO:0000256" key="4">
    <source>
        <dbReference type="ARBA" id="ARBA00022475"/>
    </source>
</evidence>
<feature type="transmembrane region" description="Helical" evidence="9">
    <location>
        <begin position="167"/>
        <end position="186"/>
    </location>
</feature>
<evidence type="ECO:0000313" key="10">
    <source>
        <dbReference type="EMBL" id="MCF6774464.1"/>
    </source>
</evidence>
<feature type="transmembrane region" description="Helical" evidence="9">
    <location>
        <begin position="270"/>
        <end position="291"/>
    </location>
</feature>
<dbReference type="PANTHER" id="PTHR30047">
    <property type="entry name" value="HIGH-AFFINITY CHOLINE TRANSPORT PROTEIN-RELATED"/>
    <property type="match status" value="1"/>
</dbReference>
<gene>
    <name evidence="10" type="ORF">L3H44_08610</name>
</gene>
<evidence type="ECO:0000313" key="11">
    <source>
        <dbReference type="Proteomes" id="UP001200604"/>
    </source>
</evidence>